<dbReference type="Gene3D" id="6.10.140.1330">
    <property type="match status" value="1"/>
</dbReference>
<feature type="transmembrane region" description="Helical" evidence="10">
    <location>
        <begin position="183"/>
        <end position="205"/>
    </location>
</feature>
<reference evidence="13" key="1">
    <citation type="submission" date="2023-06" db="EMBL/GenBank/DDBJ databases">
        <title>Identification and characterization of horizontal gene transfer across gut microbiota members of farm animals based on homology search.</title>
        <authorList>
            <person name="Zeman M."/>
            <person name="Kubasova T."/>
            <person name="Jahodarova E."/>
            <person name="Nykrynova M."/>
            <person name="Rychlik I."/>
        </authorList>
    </citation>
    <scope>NUCLEOTIDE SEQUENCE [LARGE SCALE GENOMIC DNA]</scope>
    <source>
        <strain evidence="13">161_Gplus</strain>
    </source>
</reference>
<evidence type="ECO:0000256" key="7">
    <source>
        <dbReference type="ARBA" id="ARBA00023065"/>
    </source>
</evidence>
<evidence type="ECO:0000256" key="5">
    <source>
        <dbReference type="ARBA" id="ARBA00022989"/>
    </source>
</evidence>
<evidence type="ECO:0000256" key="1">
    <source>
        <dbReference type="ARBA" id="ARBA00004651"/>
    </source>
</evidence>
<dbReference type="RefSeq" id="WP_289585997.1">
    <property type="nucleotide sequence ID" value="NZ_JAUDDW010000011.1"/>
</dbReference>
<keyword evidence="13" id="KW-1185">Reference proteome</keyword>
<reference evidence="12 13" key="2">
    <citation type="submission" date="2023-06" db="EMBL/GenBank/DDBJ databases">
        <authorList>
            <person name="Zeman M."/>
            <person name="Kubasova T."/>
            <person name="Jahodarova E."/>
            <person name="Nykrynova M."/>
            <person name="Rychlik I."/>
        </authorList>
    </citation>
    <scope>NUCLEOTIDE SEQUENCE [LARGE SCALE GENOMIC DNA]</scope>
    <source>
        <strain evidence="12 13">161_Gplus</strain>
    </source>
</reference>
<dbReference type="InterPro" id="IPR018422">
    <property type="entry name" value="Cation/H_exchanger_CPA1"/>
</dbReference>
<evidence type="ECO:0000256" key="4">
    <source>
        <dbReference type="ARBA" id="ARBA00022692"/>
    </source>
</evidence>
<keyword evidence="5 10" id="KW-1133">Transmembrane helix</keyword>
<evidence type="ECO:0000259" key="11">
    <source>
        <dbReference type="Pfam" id="PF00999"/>
    </source>
</evidence>
<keyword evidence="4 10" id="KW-0812">Transmembrane</keyword>
<evidence type="ECO:0000313" key="12">
    <source>
        <dbReference type="EMBL" id="MDM8266352.1"/>
    </source>
</evidence>
<evidence type="ECO:0000256" key="2">
    <source>
        <dbReference type="ARBA" id="ARBA00022448"/>
    </source>
</evidence>
<feature type="transmembrane region" description="Helical" evidence="10">
    <location>
        <begin position="307"/>
        <end position="328"/>
    </location>
</feature>
<feature type="transmembrane region" description="Helical" evidence="10">
    <location>
        <begin position="348"/>
        <end position="371"/>
    </location>
</feature>
<feature type="transmembrane region" description="Helical" evidence="10">
    <location>
        <begin position="112"/>
        <end position="132"/>
    </location>
</feature>
<feature type="transmembrane region" description="Helical" evidence="10">
    <location>
        <begin position="270"/>
        <end position="295"/>
    </location>
</feature>
<dbReference type="PANTHER" id="PTHR10110">
    <property type="entry name" value="SODIUM/HYDROGEN EXCHANGER"/>
    <property type="match status" value="1"/>
</dbReference>
<keyword evidence="8 10" id="KW-0472">Membrane</keyword>
<keyword evidence="6" id="KW-0915">Sodium</keyword>
<proteinExistence type="predicted"/>
<comment type="subcellular location">
    <subcellularLocation>
        <location evidence="1">Cell membrane</location>
        <topology evidence="1">Multi-pass membrane protein</topology>
    </subcellularLocation>
</comment>
<feature type="transmembrane region" description="Helical" evidence="10">
    <location>
        <begin position="241"/>
        <end position="258"/>
    </location>
</feature>
<sequence>MDLLLGIILLLTTVVVANVIHLIYPKIPLSIYQIIAGVLLASLPTTATNFTLHPEIFMMVVIAPLMFNDGQNQSFFSLSRNIRPILSIAVTLSLITVIIAGTVLHLTMPKTFSFALAFMLAAIITPTDAVAVKSITTSMSVPENVNGALEYESLFNDASGIVLLDLALAAYRSGDFSIGHGLWIFVYVFFGGIIFGAILGILLINLRVRLMRSHVDIGSIVIPINVMTPIVVYWLAEELHFSGILAVVAAGVVHSILYDRMRLTSTKVQMATTTTWTIISDALNGLVFVLLGVLLPQVLRSTSLSNLGRLFGISLLLYLIMTFLRYCWVRFKLVNIGSASDQLNRDSILMALGGIHGTITLSLAFSLPVMINHHTFAFRNSMILIAAIVILISLLVGAVAYPLILPAKSQCFTPEEFRQQLITTVQFAINQLRTQAEDSRERAIVIDQLSTQMNQYHQFNQQRFNQLMNRAHKVEMQTLDQLTADGTISEREASLYAHFVSRSICRTPEHNFTEFARLFWHRIKWQLFRKRHLNPHRLNTVDNPADEDDRKLQIIKQQRQAILKILAIVNENVDKYLQSIENTTNANEVVMVGRVFFQQKQLFTRGQDLDADLITNLSIEAFQWEHSFVQEHLAAGKLSQELANALNEQISTDELVYSQSLD</sequence>
<feature type="transmembrane region" description="Helical" evidence="10">
    <location>
        <begin position="217"/>
        <end position="235"/>
    </location>
</feature>
<feature type="transmembrane region" description="Helical" evidence="10">
    <location>
        <begin position="383"/>
        <end position="404"/>
    </location>
</feature>
<feature type="domain" description="Cation/H+ exchanger transmembrane" evidence="11">
    <location>
        <begin position="13"/>
        <end position="398"/>
    </location>
</feature>
<evidence type="ECO:0000256" key="8">
    <source>
        <dbReference type="ARBA" id="ARBA00023136"/>
    </source>
</evidence>
<keyword evidence="2" id="KW-0813">Transport</keyword>
<feature type="transmembrane region" description="Helical" evidence="10">
    <location>
        <begin position="85"/>
        <end position="106"/>
    </location>
</feature>
<keyword evidence="3" id="KW-1003">Cell membrane</keyword>
<name>A0ABT7UXA6_9LACO</name>
<dbReference type="PANTHER" id="PTHR10110:SF86">
    <property type="entry name" value="SODIUM_HYDROGEN EXCHANGER 7"/>
    <property type="match status" value="1"/>
</dbReference>
<keyword evidence="7" id="KW-0406">Ion transport</keyword>
<keyword evidence="9" id="KW-0739">Sodium transport</keyword>
<gene>
    <name evidence="12" type="ORF">QUW44_04120</name>
</gene>
<evidence type="ECO:0000313" key="13">
    <source>
        <dbReference type="Proteomes" id="UP001529343"/>
    </source>
</evidence>
<accession>A0ABT7UXA6</accession>
<organism evidence="12 13">
    <name type="scientific">Limosilactobacillus pontis</name>
    <dbReference type="NCBI Taxonomy" id="35787"/>
    <lineage>
        <taxon>Bacteria</taxon>
        <taxon>Bacillati</taxon>
        <taxon>Bacillota</taxon>
        <taxon>Bacilli</taxon>
        <taxon>Lactobacillales</taxon>
        <taxon>Lactobacillaceae</taxon>
        <taxon>Limosilactobacillus</taxon>
    </lineage>
</organism>
<evidence type="ECO:0000256" key="10">
    <source>
        <dbReference type="SAM" id="Phobius"/>
    </source>
</evidence>
<protein>
    <submittedName>
        <fullName evidence="12">Sodium:proton antiporter</fullName>
    </submittedName>
</protein>
<dbReference type="InterPro" id="IPR006153">
    <property type="entry name" value="Cation/H_exchanger_TM"/>
</dbReference>
<comment type="caution">
    <text evidence="12">The sequence shown here is derived from an EMBL/GenBank/DDBJ whole genome shotgun (WGS) entry which is preliminary data.</text>
</comment>
<dbReference type="EMBL" id="JAUDDW010000011">
    <property type="protein sequence ID" value="MDM8266352.1"/>
    <property type="molecule type" value="Genomic_DNA"/>
</dbReference>
<evidence type="ECO:0000256" key="9">
    <source>
        <dbReference type="ARBA" id="ARBA00023201"/>
    </source>
</evidence>
<dbReference type="Pfam" id="PF00999">
    <property type="entry name" value="Na_H_Exchanger"/>
    <property type="match status" value="1"/>
</dbReference>
<evidence type="ECO:0000256" key="3">
    <source>
        <dbReference type="ARBA" id="ARBA00022475"/>
    </source>
</evidence>
<feature type="transmembrane region" description="Helical" evidence="10">
    <location>
        <begin position="27"/>
        <end position="52"/>
    </location>
</feature>
<dbReference type="Proteomes" id="UP001529343">
    <property type="component" value="Unassembled WGS sequence"/>
</dbReference>
<evidence type="ECO:0000256" key="6">
    <source>
        <dbReference type="ARBA" id="ARBA00023053"/>
    </source>
</evidence>